<protein>
    <submittedName>
        <fullName evidence="1">Uncharacterized protein</fullName>
    </submittedName>
</protein>
<name>A0A1Y6K2R0_9CHLR</name>
<reference evidence="2" key="1">
    <citation type="submission" date="2017-05" db="EMBL/GenBank/DDBJ databases">
        <authorList>
            <person name="Kirkegaard R."/>
            <person name="Mcilroy J S."/>
        </authorList>
    </citation>
    <scope>NUCLEOTIDE SEQUENCE [LARGE SCALE GENOMIC DNA]</scope>
</reference>
<dbReference type="AlphaFoldDB" id="A0A1Y6K2R0"/>
<evidence type="ECO:0000313" key="1">
    <source>
        <dbReference type="EMBL" id="SMX53965.1"/>
    </source>
</evidence>
<evidence type="ECO:0000313" key="2">
    <source>
        <dbReference type="Proteomes" id="UP000195514"/>
    </source>
</evidence>
<organism evidence="1 2">
    <name type="scientific">Candidatus Brevifilum fermentans</name>
    <dbReference type="NCBI Taxonomy" id="1986204"/>
    <lineage>
        <taxon>Bacteria</taxon>
        <taxon>Bacillati</taxon>
        <taxon>Chloroflexota</taxon>
        <taxon>Anaerolineae</taxon>
        <taxon>Anaerolineales</taxon>
        <taxon>Anaerolineaceae</taxon>
        <taxon>Candidatus Brevifilum</taxon>
    </lineage>
</organism>
<keyword evidence="2" id="KW-1185">Reference proteome</keyword>
<dbReference type="Proteomes" id="UP000195514">
    <property type="component" value="Chromosome I"/>
</dbReference>
<gene>
    <name evidence="1" type="ORF">CFX1CAM_0900</name>
</gene>
<sequence>MAVLGGFCFGQRIIKKRIPTTEINNHSHKKMVLNDLVSVVFPFRDEINLMNKVLKTNDFYEVTR</sequence>
<proteinExistence type="predicted"/>
<dbReference type="EMBL" id="LT859958">
    <property type="protein sequence ID" value="SMX53965.1"/>
    <property type="molecule type" value="Genomic_DNA"/>
</dbReference>
<dbReference type="KEGG" id="abat:CFX1CAM_0900"/>
<accession>A0A1Y6K2R0</accession>